<evidence type="ECO:0000259" key="1">
    <source>
        <dbReference type="Pfam" id="PF16318"/>
    </source>
</evidence>
<comment type="caution">
    <text evidence="3">The sequence shown here is derived from an EMBL/GenBank/DDBJ whole genome shotgun (WGS) entry which is preliminary data.</text>
</comment>
<dbReference type="AlphaFoldDB" id="A0A5J4T109"/>
<gene>
    <name evidence="3" type="ORF">EZS27_001023</name>
</gene>
<dbReference type="InterPro" id="IPR011050">
    <property type="entry name" value="Pectin_lyase_fold/virulence"/>
</dbReference>
<organism evidence="3">
    <name type="scientific">termite gut metagenome</name>
    <dbReference type="NCBI Taxonomy" id="433724"/>
    <lineage>
        <taxon>unclassified sequences</taxon>
        <taxon>metagenomes</taxon>
        <taxon>organismal metagenomes</taxon>
    </lineage>
</organism>
<evidence type="ECO:0000259" key="2">
    <source>
        <dbReference type="Pfam" id="PF17161"/>
    </source>
</evidence>
<sequence length="291" mass="31513">MKTILEAASNEDVFILTSGTYSSTSDDITISKSISIKGASSTDKPIIVGNVFKVNEGVGLELMDLVLDGTGAATGNQAIIYTEGTFGDLKIENCEIKKYVKGTLYVSDKSLIESVTITGCIYSNIDCTGGDFIDFRKGLTKTLTFTNNTVCNSATSRDLFRMDADGSTNFPEIKSIVTIANNTFDNVCSTSGRMLYIRLANHEVTFNKNIISNSLGTYYASSQYVLTIAQMSQNNYYEAPNYTTAATNRKIDTSSDLTQLNPGYSNASGGIFKVTNAQLISDGIGDPRWLK</sequence>
<evidence type="ECO:0008006" key="4">
    <source>
        <dbReference type="Google" id="ProtNLM"/>
    </source>
</evidence>
<accession>A0A5J4T109</accession>
<dbReference type="InterPro" id="IPR032530">
    <property type="entry name" value="DUF4957"/>
</dbReference>
<evidence type="ECO:0000313" key="3">
    <source>
        <dbReference type="EMBL" id="KAA6351632.1"/>
    </source>
</evidence>
<feature type="domain" description="DUF4957" evidence="1">
    <location>
        <begin position="19"/>
        <end position="153"/>
    </location>
</feature>
<reference evidence="3" key="1">
    <citation type="submission" date="2019-03" db="EMBL/GenBank/DDBJ databases">
        <title>Single cell metagenomics reveals metabolic interactions within the superorganism composed of flagellate Streblomastix strix and complex community of Bacteroidetes bacteria on its surface.</title>
        <authorList>
            <person name="Treitli S.C."/>
            <person name="Kolisko M."/>
            <person name="Husnik F."/>
            <person name="Keeling P."/>
            <person name="Hampl V."/>
        </authorList>
    </citation>
    <scope>NUCLEOTIDE SEQUENCE</scope>
    <source>
        <strain evidence="3">STM</strain>
    </source>
</reference>
<dbReference type="Pfam" id="PF17161">
    <property type="entry name" value="DUF5123"/>
    <property type="match status" value="1"/>
</dbReference>
<proteinExistence type="predicted"/>
<dbReference type="EMBL" id="SNRY01000011">
    <property type="protein sequence ID" value="KAA6351632.1"/>
    <property type="molecule type" value="Genomic_DNA"/>
</dbReference>
<protein>
    <recommendedName>
        <fullName evidence="4">DUF1565 domain-containing protein</fullName>
    </recommendedName>
</protein>
<dbReference type="InterPro" id="IPR033427">
    <property type="entry name" value="DUF5123"/>
</dbReference>
<name>A0A5J4T109_9ZZZZ</name>
<feature type="domain" description="DUF5123" evidence="2">
    <location>
        <begin position="177"/>
        <end position="289"/>
    </location>
</feature>
<dbReference type="SUPFAM" id="SSF51126">
    <property type="entry name" value="Pectin lyase-like"/>
    <property type="match status" value="1"/>
</dbReference>
<dbReference type="Pfam" id="PF16318">
    <property type="entry name" value="DUF4957"/>
    <property type="match status" value="1"/>
</dbReference>